<comment type="caution">
    <text evidence="10">The sequence shown here is derived from an EMBL/GenBank/DDBJ whole genome shotgun (WGS) entry which is preliminary data.</text>
</comment>
<comment type="similarity">
    <text evidence="2 6">Belongs to the bacterial solute-binding protein 3 family.</text>
</comment>
<dbReference type="SMART" id="SM00062">
    <property type="entry name" value="PBPb"/>
    <property type="match status" value="1"/>
</dbReference>
<gene>
    <name evidence="10" type="ORF">JOC94_002192</name>
</gene>
<evidence type="ECO:0000256" key="4">
    <source>
        <dbReference type="ARBA" id="ARBA00023139"/>
    </source>
</evidence>
<keyword evidence="11" id="KW-1185">Reference proteome</keyword>
<dbReference type="CDD" id="cd13624">
    <property type="entry name" value="PBP2_Arg_Lys_His"/>
    <property type="match status" value="1"/>
</dbReference>
<dbReference type="InterPro" id="IPR001320">
    <property type="entry name" value="Iontro_rcpt_C"/>
</dbReference>
<dbReference type="SMART" id="SM00079">
    <property type="entry name" value="PBPe"/>
    <property type="match status" value="1"/>
</dbReference>
<dbReference type="PROSITE" id="PS51257">
    <property type="entry name" value="PROKAR_LIPOPROTEIN"/>
    <property type="match status" value="1"/>
</dbReference>
<evidence type="ECO:0000259" key="9">
    <source>
        <dbReference type="SMART" id="SM00079"/>
    </source>
</evidence>
<organism evidence="10 11">
    <name type="scientific">Siminovitchia thermophila</name>
    <dbReference type="NCBI Taxonomy" id="1245522"/>
    <lineage>
        <taxon>Bacteria</taxon>
        <taxon>Bacillati</taxon>
        <taxon>Bacillota</taxon>
        <taxon>Bacilli</taxon>
        <taxon>Bacillales</taxon>
        <taxon>Bacillaceae</taxon>
        <taxon>Siminovitchia</taxon>
    </lineage>
</organism>
<reference evidence="10 11" key="1">
    <citation type="submission" date="2021-01" db="EMBL/GenBank/DDBJ databases">
        <title>Genomic Encyclopedia of Type Strains, Phase IV (KMG-IV): sequencing the most valuable type-strain genomes for metagenomic binning, comparative biology and taxonomic classification.</title>
        <authorList>
            <person name="Goeker M."/>
        </authorList>
    </citation>
    <scope>NUCLEOTIDE SEQUENCE [LARGE SCALE GENOMIC DNA]</scope>
    <source>
        <strain evidence="10 11">DSM 105453</strain>
    </source>
</reference>
<feature type="domain" description="Solute-binding protein family 3/N-terminal" evidence="8">
    <location>
        <begin position="46"/>
        <end position="268"/>
    </location>
</feature>
<evidence type="ECO:0000256" key="1">
    <source>
        <dbReference type="ARBA" id="ARBA00004196"/>
    </source>
</evidence>
<dbReference type="EMBL" id="JAFBFH010000013">
    <property type="protein sequence ID" value="MBM7715205.1"/>
    <property type="molecule type" value="Genomic_DNA"/>
</dbReference>
<dbReference type="Proteomes" id="UP000823485">
    <property type="component" value="Unassembled WGS sequence"/>
</dbReference>
<dbReference type="Gene3D" id="3.40.190.10">
    <property type="entry name" value="Periplasmic binding protein-like II"/>
    <property type="match status" value="2"/>
</dbReference>
<evidence type="ECO:0000256" key="7">
    <source>
        <dbReference type="SAM" id="SignalP"/>
    </source>
</evidence>
<evidence type="ECO:0000313" key="11">
    <source>
        <dbReference type="Proteomes" id="UP000823485"/>
    </source>
</evidence>
<dbReference type="InterPro" id="IPR018313">
    <property type="entry name" value="SBP_3_CS"/>
</dbReference>
<dbReference type="Pfam" id="PF00497">
    <property type="entry name" value="SBP_bac_3"/>
    <property type="match status" value="1"/>
</dbReference>
<evidence type="ECO:0000313" key="10">
    <source>
        <dbReference type="EMBL" id="MBM7715205.1"/>
    </source>
</evidence>
<feature type="signal peptide" evidence="7">
    <location>
        <begin position="1"/>
        <end position="21"/>
    </location>
</feature>
<dbReference type="SUPFAM" id="SSF53850">
    <property type="entry name" value="Periplasmic binding protein-like II"/>
    <property type="match status" value="1"/>
</dbReference>
<comment type="subcellular location">
    <subcellularLocation>
        <location evidence="1">Cell envelope</location>
    </subcellularLocation>
</comment>
<feature type="domain" description="Ionotropic glutamate receptor C-terminal" evidence="9">
    <location>
        <begin position="46"/>
        <end position="267"/>
    </location>
</feature>
<evidence type="ECO:0000256" key="6">
    <source>
        <dbReference type="RuleBase" id="RU003744"/>
    </source>
</evidence>
<dbReference type="PANTHER" id="PTHR35936">
    <property type="entry name" value="MEMBRANE-BOUND LYTIC MUREIN TRANSGLYCOSYLASE F"/>
    <property type="match status" value="1"/>
</dbReference>
<evidence type="ECO:0000256" key="5">
    <source>
        <dbReference type="ARBA" id="ARBA00023288"/>
    </source>
</evidence>
<dbReference type="InterPro" id="IPR001638">
    <property type="entry name" value="Solute-binding_3/MltF_N"/>
</dbReference>
<keyword evidence="5" id="KW-0449">Lipoprotein</keyword>
<keyword evidence="3 7" id="KW-0732">Signal</keyword>
<feature type="chain" id="PRO_5046426661" evidence="7">
    <location>
        <begin position="22"/>
        <end position="281"/>
    </location>
</feature>
<evidence type="ECO:0000256" key="2">
    <source>
        <dbReference type="ARBA" id="ARBA00010333"/>
    </source>
</evidence>
<evidence type="ECO:0000256" key="3">
    <source>
        <dbReference type="ARBA" id="ARBA00022729"/>
    </source>
</evidence>
<evidence type="ECO:0000259" key="8">
    <source>
        <dbReference type="SMART" id="SM00062"/>
    </source>
</evidence>
<keyword evidence="4" id="KW-0564">Palmitate</keyword>
<accession>A0ABS2R755</accession>
<dbReference type="PROSITE" id="PS01039">
    <property type="entry name" value="SBP_BACTERIAL_3"/>
    <property type="match status" value="1"/>
</dbReference>
<name>A0ABS2R755_9BACI</name>
<proteinExistence type="inferred from homology"/>
<protein>
    <submittedName>
        <fullName evidence="10">Polar amino acid transport system substrate-binding protein</fullName>
    </submittedName>
</protein>
<sequence length="281" mass="30372">MMYSIKKSFMAVLAGSALLLAACGGGGGDTKSGESKDGQKSGDKKVLNVGTEATFIPFEFMEKGEVTGFDVDLLNAVAEEAGYEVKIENTGWDAMLAGLQGGQIDIGMAGITMTDERKKTYDFSKPYFESIGMIAFKEGADIKSAEDIKGKKIGVQNGTTGQFNAEEVVGENSPDISKYESAALMFQALQSDNVDVVVTDKAVAEAYKKKYPDSNIQTITDDKAFAIEHYGIAFQKGSELKAEFDQALDTILDNGKYAEIYKKWFDGAEPDIEALRKAAKE</sequence>
<dbReference type="PANTHER" id="PTHR35936:SF17">
    <property type="entry name" value="ARGININE-BINDING EXTRACELLULAR PROTEIN ARTP"/>
    <property type="match status" value="1"/>
</dbReference>